<dbReference type="PANTHER" id="PTHR46825:SF9">
    <property type="entry name" value="BETA-LACTAMASE-RELATED DOMAIN-CONTAINING PROTEIN"/>
    <property type="match status" value="1"/>
</dbReference>
<dbReference type="EMBL" id="SGXE01000002">
    <property type="protein sequence ID" value="RZS93379.1"/>
    <property type="molecule type" value="Genomic_DNA"/>
</dbReference>
<gene>
    <name evidence="3" type="ORF">EV197_1957</name>
</gene>
<feature type="chain" id="PRO_5020754650" evidence="1">
    <location>
        <begin position="23"/>
        <end position="477"/>
    </location>
</feature>
<dbReference type="AlphaFoldDB" id="A0A4V2F5M9"/>
<dbReference type="RefSeq" id="WP_165389035.1">
    <property type="nucleotide sequence ID" value="NZ_SGXE01000002.1"/>
</dbReference>
<protein>
    <submittedName>
        <fullName evidence="3">CubicO group peptidase (Beta-lactamase class C family)</fullName>
    </submittedName>
</protein>
<dbReference type="PROSITE" id="PS51257">
    <property type="entry name" value="PROKAR_LIPOPROTEIN"/>
    <property type="match status" value="1"/>
</dbReference>
<dbReference type="InterPro" id="IPR012338">
    <property type="entry name" value="Beta-lactam/transpept-like"/>
</dbReference>
<evidence type="ECO:0000313" key="4">
    <source>
        <dbReference type="Proteomes" id="UP000292262"/>
    </source>
</evidence>
<accession>A0A4V2F5M9</accession>
<dbReference type="SUPFAM" id="SSF56601">
    <property type="entry name" value="beta-lactamase/transpeptidase-like"/>
    <property type="match status" value="1"/>
</dbReference>
<sequence>MKTCIKIVLVTLLLSSCKQAPATAQKSINSDPSIASERIENYLQKLEENGFSGSVLVAKDGKIIHREGYGYANRKKNQKVTPNTVFDIGSITKQFTGAAILKLEMQGKLKVTDRLSKYFENVPKDKKEISLHQLLTHSAGFPPAIGDDYEAISSEEFVDRAFARPLLFEPGSSYTYSNVGYSILGIIIEQVAEMTYEEYLSNNLWIPAGMKSTGYLLPELTNVAVGYQGDKTWGKPNTKNWSKEGPYWHLKANGGVLSTIGDMYQWDQALLGSSILSNEVKRKYYGKHVEEGEGAGSYYGYGWAIFPTPRDTELIAHNGGNGIFFADMWRYLTEDITIIYMTNAAERRFEHVASEIAHILLKPDYTPELKENQKLEGKQVDALLAEFMQTITSDDKTVWEKFINTKLTTTLRQGFTLEEHLEMFARLHRDLGKGKMVEVRIKENAVVILGVKKNDDSIQLLEFTLTEAMKVDGLRML</sequence>
<evidence type="ECO:0000259" key="2">
    <source>
        <dbReference type="Pfam" id="PF00144"/>
    </source>
</evidence>
<dbReference type="PANTHER" id="PTHR46825">
    <property type="entry name" value="D-ALANYL-D-ALANINE-CARBOXYPEPTIDASE/ENDOPEPTIDASE AMPH"/>
    <property type="match status" value="1"/>
</dbReference>
<dbReference type="Pfam" id="PF00144">
    <property type="entry name" value="Beta-lactamase"/>
    <property type="match status" value="1"/>
</dbReference>
<proteinExistence type="predicted"/>
<feature type="domain" description="Beta-lactamase-related" evidence="2">
    <location>
        <begin position="52"/>
        <end position="348"/>
    </location>
</feature>
<comment type="caution">
    <text evidence="3">The sequence shown here is derived from an EMBL/GenBank/DDBJ whole genome shotgun (WGS) entry which is preliminary data.</text>
</comment>
<keyword evidence="1" id="KW-0732">Signal</keyword>
<feature type="signal peptide" evidence="1">
    <location>
        <begin position="1"/>
        <end position="22"/>
    </location>
</feature>
<reference evidence="3 4" key="1">
    <citation type="submission" date="2019-02" db="EMBL/GenBank/DDBJ databases">
        <title>Genomic Encyclopedia of Type Strains, Phase IV (KMG-IV): sequencing the most valuable type-strain genomes for metagenomic binning, comparative biology and taxonomic classification.</title>
        <authorList>
            <person name="Goeker M."/>
        </authorList>
    </citation>
    <scope>NUCLEOTIDE SEQUENCE [LARGE SCALE GENOMIC DNA]</scope>
    <source>
        <strain evidence="3 4">DSM 17196</strain>
    </source>
</reference>
<organism evidence="3 4">
    <name type="scientific">Aquimarina brevivitae</name>
    <dbReference type="NCBI Taxonomy" id="323412"/>
    <lineage>
        <taxon>Bacteria</taxon>
        <taxon>Pseudomonadati</taxon>
        <taxon>Bacteroidota</taxon>
        <taxon>Flavobacteriia</taxon>
        <taxon>Flavobacteriales</taxon>
        <taxon>Flavobacteriaceae</taxon>
        <taxon>Aquimarina</taxon>
    </lineage>
</organism>
<evidence type="ECO:0000313" key="3">
    <source>
        <dbReference type="EMBL" id="RZS93379.1"/>
    </source>
</evidence>
<dbReference type="InterPro" id="IPR050491">
    <property type="entry name" value="AmpC-like"/>
</dbReference>
<dbReference type="InterPro" id="IPR001466">
    <property type="entry name" value="Beta-lactam-related"/>
</dbReference>
<dbReference type="Gene3D" id="3.40.710.10">
    <property type="entry name" value="DD-peptidase/beta-lactamase superfamily"/>
    <property type="match status" value="1"/>
</dbReference>
<dbReference type="Proteomes" id="UP000292262">
    <property type="component" value="Unassembled WGS sequence"/>
</dbReference>
<name>A0A4V2F5M9_9FLAO</name>
<evidence type="ECO:0000256" key="1">
    <source>
        <dbReference type="SAM" id="SignalP"/>
    </source>
</evidence>
<keyword evidence="4" id="KW-1185">Reference proteome</keyword>